<reference evidence="2" key="2">
    <citation type="submission" date="2020-09" db="EMBL/GenBank/DDBJ databases">
        <authorList>
            <person name="Sun Q."/>
            <person name="Ohkuma M."/>
        </authorList>
    </citation>
    <scope>NUCLEOTIDE SEQUENCE</scope>
    <source>
        <strain evidence="2">JCM 14371</strain>
    </source>
</reference>
<dbReference type="Proteomes" id="UP000635726">
    <property type="component" value="Unassembled WGS sequence"/>
</dbReference>
<dbReference type="RefSeq" id="WP_188960228.1">
    <property type="nucleotide sequence ID" value="NZ_BMOE01000001.1"/>
</dbReference>
<feature type="region of interest" description="Disordered" evidence="1">
    <location>
        <begin position="296"/>
        <end position="318"/>
    </location>
</feature>
<dbReference type="AlphaFoldDB" id="A0A917UIB5"/>
<organism evidence="2 3">
    <name type="scientific">Deinococcus aquiradiocola</name>
    <dbReference type="NCBI Taxonomy" id="393059"/>
    <lineage>
        <taxon>Bacteria</taxon>
        <taxon>Thermotogati</taxon>
        <taxon>Deinococcota</taxon>
        <taxon>Deinococci</taxon>
        <taxon>Deinococcales</taxon>
        <taxon>Deinococcaceae</taxon>
        <taxon>Deinococcus</taxon>
    </lineage>
</organism>
<evidence type="ECO:0000313" key="3">
    <source>
        <dbReference type="Proteomes" id="UP000635726"/>
    </source>
</evidence>
<protein>
    <submittedName>
        <fullName evidence="2">Uncharacterized protein</fullName>
    </submittedName>
</protein>
<name>A0A917UIB5_9DEIO</name>
<keyword evidence="3" id="KW-1185">Reference proteome</keyword>
<reference evidence="2" key="1">
    <citation type="journal article" date="2014" name="Int. J. Syst. Evol. Microbiol.">
        <title>Complete genome sequence of Corynebacterium casei LMG S-19264T (=DSM 44701T), isolated from a smear-ripened cheese.</title>
        <authorList>
            <consortium name="US DOE Joint Genome Institute (JGI-PGF)"/>
            <person name="Walter F."/>
            <person name="Albersmeier A."/>
            <person name="Kalinowski J."/>
            <person name="Ruckert C."/>
        </authorList>
    </citation>
    <scope>NUCLEOTIDE SEQUENCE</scope>
    <source>
        <strain evidence="2">JCM 14371</strain>
    </source>
</reference>
<feature type="region of interest" description="Disordered" evidence="1">
    <location>
        <begin position="1"/>
        <end position="20"/>
    </location>
</feature>
<evidence type="ECO:0000313" key="2">
    <source>
        <dbReference type="EMBL" id="GGJ60537.1"/>
    </source>
</evidence>
<accession>A0A917UIB5</accession>
<sequence length="318" mass="32002">MLSIPLDRSSRAGRPASALPRPLDFTYPSNRTALFGSVAFGALTLALTRDLRRSAGVGGQSLFGWMTARELDPDAPQSASVALVAAGAVALSAALGRPGRDGPGRAAPVLPGLAAMSALRVLTGTVGHAPSRQDAAALAVQAGLAALTGQRAAALVPGAALALAAREPDALRCEVPWASPAAFGAALLPARRTGGAAEVHEGTPSGRGQTVLADLLALSALGTGRWMSAPETPSSRCDEMPLLVSGPRLRASRLLALGTLAAGVLRGESLGLAPLAAAALGVGTRRAWPDAQAFLKGRSRPEGAEVARPARPAPTLTS</sequence>
<proteinExistence type="predicted"/>
<evidence type="ECO:0000256" key="1">
    <source>
        <dbReference type="SAM" id="MobiDB-lite"/>
    </source>
</evidence>
<dbReference type="EMBL" id="BMOE01000001">
    <property type="protein sequence ID" value="GGJ60537.1"/>
    <property type="molecule type" value="Genomic_DNA"/>
</dbReference>
<comment type="caution">
    <text evidence="2">The sequence shown here is derived from an EMBL/GenBank/DDBJ whole genome shotgun (WGS) entry which is preliminary data.</text>
</comment>
<gene>
    <name evidence="2" type="ORF">GCM10008939_00340</name>
</gene>